<reference evidence="10 11" key="1">
    <citation type="journal article" date="2012" name="New Phytol.">
        <title>Insight into trade-off between wood decay and parasitism from the genome of a fungal forest pathogen.</title>
        <authorList>
            <person name="Olson A."/>
            <person name="Aerts A."/>
            <person name="Asiegbu F."/>
            <person name="Belbahri L."/>
            <person name="Bouzid O."/>
            <person name="Broberg A."/>
            <person name="Canback B."/>
            <person name="Coutinho P.M."/>
            <person name="Cullen D."/>
            <person name="Dalman K."/>
            <person name="Deflorio G."/>
            <person name="van Diepen L.T."/>
            <person name="Dunand C."/>
            <person name="Duplessis S."/>
            <person name="Durling M."/>
            <person name="Gonthier P."/>
            <person name="Grimwood J."/>
            <person name="Fossdal C.G."/>
            <person name="Hansson D."/>
            <person name="Henrissat B."/>
            <person name="Hietala A."/>
            <person name="Himmelstrand K."/>
            <person name="Hoffmeister D."/>
            <person name="Hogberg N."/>
            <person name="James T.Y."/>
            <person name="Karlsson M."/>
            <person name="Kohler A."/>
            <person name="Kues U."/>
            <person name="Lee Y.H."/>
            <person name="Lin Y.C."/>
            <person name="Lind M."/>
            <person name="Lindquist E."/>
            <person name="Lombard V."/>
            <person name="Lucas S."/>
            <person name="Lunden K."/>
            <person name="Morin E."/>
            <person name="Murat C."/>
            <person name="Park J."/>
            <person name="Raffaello T."/>
            <person name="Rouze P."/>
            <person name="Salamov A."/>
            <person name="Schmutz J."/>
            <person name="Solheim H."/>
            <person name="Stahlberg J."/>
            <person name="Velez H."/>
            <person name="de Vries R.P."/>
            <person name="Wiebenga A."/>
            <person name="Woodward S."/>
            <person name="Yakovlev I."/>
            <person name="Garbelotto M."/>
            <person name="Martin F."/>
            <person name="Grigoriev I.V."/>
            <person name="Stenlid J."/>
        </authorList>
    </citation>
    <scope>NUCLEOTIDE SEQUENCE [LARGE SCALE GENOMIC DNA]</scope>
    <source>
        <strain evidence="10 11">TC 32-1</strain>
    </source>
</reference>
<evidence type="ECO:0000256" key="6">
    <source>
        <dbReference type="ARBA" id="ARBA00022989"/>
    </source>
</evidence>
<dbReference type="eggNOG" id="ENOG502SEE0">
    <property type="taxonomic scope" value="Eukaryota"/>
</dbReference>
<name>W4K154_HETIT</name>
<dbReference type="Gene3D" id="1.50.40.10">
    <property type="entry name" value="Mitochondrial carrier domain"/>
    <property type="match status" value="1"/>
</dbReference>
<evidence type="ECO:0000256" key="4">
    <source>
        <dbReference type="ARBA" id="ARBA00022692"/>
    </source>
</evidence>
<dbReference type="GO" id="GO:0016020">
    <property type="term" value="C:membrane"/>
    <property type="evidence" value="ECO:0007669"/>
    <property type="project" value="UniProtKB-SubCell"/>
</dbReference>
<dbReference type="EMBL" id="KI925461">
    <property type="protein sequence ID" value="ETW78801.1"/>
    <property type="molecule type" value="Genomic_DNA"/>
</dbReference>
<proteinExistence type="inferred from homology"/>
<keyword evidence="4 8" id="KW-0812">Transmembrane</keyword>
<evidence type="ECO:0008006" key="12">
    <source>
        <dbReference type="Google" id="ProtNLM"/>
    </source>
</evidence>
<dbReference type="GO" id="GO:0055085">
    <property type="term" value="P:transmembrane transport"/>
    <property type="evidence" value="ECO:0007669"/>
    <property type="project" value="InterPro"/>
</dbReference>
<evidence type="ECO:0000256" key="9">
    <source>
        <dbReference type="SAM" id="SignalP"/>
    </source>
</evidence>
<keyword evidence="5" id="KW-0677">Repeat</keyword>
<dbReference type="InParanoid" id="W4K154"/>
<evidence type="ECO:0000256" key="1">
    <source>
        <dbReference type="ARBA" id="ARBA00004141"/>
    </source>
</evidence>
<feature type="transmembrane region" description="Helical" evidence="8">
    <location>
        <begin position="158"/>
        <end position="183"/>
    </location>
</feature>
<feature type="chain" id="PRO_5004845109" description="Mitochondrial carrier protein" evidence="9">
    <location>
        <begin position="19"/>
        <end position="316"/>
    </location>
</feature>
<dbReference type="InterPro" id="IPR044712">
    <property type="entry name" value="SLC25A32-like"/>
</dbReference>
<dbReference type="InterPro" id="IPR018108">
    <property type="entry name" value="MCP_transmembrane"/>
</dbReference>
<dbReference type="PANTHER" id="PTHR45683">
    <property type="entry name" value="MITOCHONDRIAL NICOTINAMIDE ADENINE DINUCLEOTIDE TRANSPORTER 1-RELATED-RELATED"/>
    <property type="match status" value="1"/>
</dbReference>
<evidence type="ECO:0000256" key="2">
    <source>
        <dbReference type="ARBA" id="ARBA00006375"/>
    </source>
</evidence>
<dbReference type="RefSeq" id="XP_009549106.1">
    <property type="nucleotide sequence ID" value="XM_009550811.1"/>
</dbReference>
<dbReference type="InterPro" id="IPR023395">
    <property type="entry name" value="MCP_dom_sf"/>
</dbReference>
<gene>
    <name evidence="10" type="ORF">HETIRDRAFT_410744</name>
</gene>
<dbReference type="KEGG" id="hir:HETIRDRAFT_410744"/>
<dbReference type="HOGENOM" id="CLU_044884_0_0_1"/>
<organism evidence="10 11">
    <name type="scientific">Heterobasidion irregulare (strain TC 32-1)</name>
    <dbReference type="NCBI Taxonomy" id="747525"/>
    <lineage>
        <taxon>Eukaryota</taxon>
        <taxon>Fungi</taxon>
        <taxon>Dikarya</taxon>
        <taxon>Basidiomycota</taxon>
        <taxon>Agaricomycotina</taxon>
        <taxon>Agaricomycetes</taxon>
        <taxon>Russulales</taxon>
        <taxon>Bondarzewiaceae</taxon>
        <taxon>Heterobasidion</taxon>
        <taxon>Heterobasidion annosum species complex</taxon>
    </lineage>
</organism>
<dbReference type="STRING" id="747525.W4K154"/>
<dbReference type="GO" id="GO:0006862">
    <property type="term" value="P:nucleotide transport"/>
    <property type="evidence" value="ECO:0007669"/>
    <property type="project" value="InterPro"/>
</dbReference>
<keyword evidence="9" id="KW-0732">Signal</keyword>
<evidence type="ECO:0000256" key="3">
    <source>
        <dbReference type="ARBA" id="ARBA00022448"/>
    </source>
</evidence>
<keyword evidence="7 8" id="KW-0472">Membrane</keyword>
<feature type="signal peptide" evidence="9">
    <location>
        <begin position="1"/>
        <end position="18"/>
    </location>
</feature>
<evidence type="ECO:0000313" key="10">
    <source>
        <dbReference type="EMBL" id="ETW78801.1"/>
    </source>
</evidence>
<evidence type="ECO:0000256" key="7">
    <source>
        <dbReference type="ARBA" id="ARBA00023136"/>
    </source>
</evidence>
<dbReference type="OrthoDB" id="21292at2759"/>
<feature type="transmembrane region" description="Helical" evidence="8">
    <location>
        <begin position="204"/>
        <end position="225"/>
    </location>
</feature>
<accession>W4K154</accession>
<evidence type="ECO:0000256" key="5">
    <source>
        <dbReference type="ARBA" id="ARBA00022737"/>
    </source>
</evidence>
<protein>
    <recommendedName>
        <fullName evidence="12">Mitochondrial carrier protein</fullName>
    </recommendedName>
</protein>
<dbReference type="Pfam" id="PF00153">
    <property type="entry name" value="Mito_carr"/>
    <property type="match status" value="1"/>
</dbReference>
<dbReference type="SUPFAM" id="SSF103506">
    <property type="entry name" value="Mitochondrial carrier"/>
    <property type="match status" value="1"/>
</dbReference>
<sequence length="316" mass="34777">MITAFAFVSVLAVAPLHGALVRYRVNYVPKTVRLLSSDDERGGQPEESSLRPHVPGFFRTLGRVKKIEGWAGMYKGIMPRLMAPVVAMLLVNLITLGVNGSNGFNSPGLIWRLPVLILIMPLIILINRSIITPYRLPFFGPTRSLRIILSDAERRAPWILFLTPGLLIAQALQVSYAVGLVYFRRTLMPNLTISSSSVRLKDISPMWPVLFVGVALLSTLVLTPLEVIAARVSVQPNFTASEPKPAPGAGTEADIKAVGALYNPDEDVIRLRGSDEMDPGPYTGFIDCGKRIIIEEGWRTLYRGWWITLIACLSAA</sequence>
<keyword evidence="3" id="KW-0813">Transport</keyword>
<dbReference type="GeneID" id="20672895"/>
<keyword evidence="11" id="KW-1185">Reference proteome</keyword>
<keyword evidence="6 8" id="KW-1133">Transmembrane helix</keyword>
<dbReference type="Proteomes" id="UP000030671">
    <property type="component" value="Unassembled WGS sequence"/>
</dbReference>
<comment type="similarity">
    <text evidence="2">Belongs to the mitochondrial carrier (TC 2.A.29) family.</text>
</comment>
<feature type="transmembrane region" description="Helical" evidence="8">
    <location>
        <begin position="81"/>
        <end position="98"/>
    </location>
</feature>
<evidence type="ECO:0000313" key="11">
    <source>
        <dbReference type="Proteomes" id="UP000030671"/>
    </source>
</evidence>
<dbReference type="AlphaFoldDB" id="W4K154"/>
<feature type="transmembrane region" description="Helical" evidence="8">
    <location>
        <begin position="110"/>
        <end position="131"/>
    </location>
</feature>
<comment type="subcellular location">
    <subcellularLocation>
        <location evidence="1">Membrane</location>
        <topology evidence="1">Multi-pass membrane protein</topology>
    </subcellularLocation>
</comment>
<evidence type="ECO:0000256" key="8">
    <source>
        <dbReference type="SAM" id="Phobius"/>
    </source>
</evidence>